<dbReference type="AlphaFoldDB" id="A0A0A7EFL0"/>
<gene>
    <name evidence="2" type="ORF">OM33_10040</name>
</gene>
<sequence>MQALRLILSSSILLACAILVGCSDAPNAVNLDYHQRLQTQLELADLTPYSDRHKLKIPELKSAESSTISLIQLARLQHCQIGQLIAEHNSQLGKVASPSGEFSYQIQFLQQLPKCLSNLDDDTLTAELKKVFNNKRANLFLYWQQLVFNDKQLASLYLPFSHSLLEVNEESKQTTFNSLQYLADSKHAVISDNVDTIKVAALEQQLSGLFKNAYLPSLLRALYEQLHLLQQQTELLKTVSFDSLCKKGHHNQKAVILSNIFSKFYGSKIQQYHNMLLREYSYVAPSLKTLWQDKQGQPYPSELAVHPLKLDEALKIASVNHVSWWQTLYKQCGIQPGGY</sequence>
<dbReference type="STRING" id="1348114.OM33_10040"/>
<evidence type="ECO:0000313" key="2">
    <source>
        <dbReference type="EMBL" id="AIY65450.1"/>
    </source>
</evidence>
<proteinExistence type="predicted"/>
<evidence type="ECO:0008006" key="4">
    <source>
        <dbReference type="Google" id="ProtNLM"/>
    </source>
</evidence>
<dbReference type="EMBL" id="CP009888">
    <property type="protein sequence ID" value="AIY65450.1"/>
    <property type="molecule type" value="Genomic_DNA"/>
</dbReference>
<evidence type="ECO:0000256" key="1">
    <source>
        <dbReference type="SAM" id="SignalP"/>
    </source>
</evidence>
<feature type="signal peptide" evidence="1">
    <location>
        <begin position="1"/>
        <end position="28"/>
    </location>
</feature>
<keyword evidence="1" id="KW-0732">Signal</keyword>
<dbReference type="eggNOG" id="ENOG502ZCJH">
    <property type="taxonomic scope" value="Bacteria"/>
</dbReference>
<name>A0A0A7EFL0_9GAMM</name>
<dbReference type="OrthoDB" id="5760979at2"/>
<dbReference type="HOGENOM" id="CLU_063848_0_0_6"/>
<dbReference type="Pfam" id="PF11279">
    <property type="entry name" value="DUF3080"/>
    <property type="match status" value="1"/>
</dbReference>
<dbReference type="PROSITE" id="PS51257">
    <property type="entry name" value="PROKAR_LIPOPROTEIN"/>
    <property type="match status" value="1"/>
</dbReference>
<keyword evidence="3" id="KW-1185">Reference proteome</keyword>
<reference evidence="2 3" key="1">
    <citation type="submission" date="2014-11" db="EMBL/GenBank/DDBJ databases">
        <title>Complete Genome Sequence of Pseudoalteromonas sp. Strain OCN003 Isolated from Kaneohe Bay, Oahu, Hawaii.</title>
        <authorList>
            <person name="Beurmann S."/>
            <person name="Videau P."/>
            <person name="Ushijima B."/>
            <person name="Smith A.M."/>
            <person name="Aeby G.S."/>
            <person name="Callahan S.M."/>
            <person name="Belcaid M."/>
        </authorList>
    </citation>
    <scope>NUCLEOTIDE SEQUENCE [LARGE SCALE GENOMIC DNA]</scope>
    <source>
        <strain evidence="2 3">OCN003</strain>
    </source>
</reference>
<evidence type="ECO:0000313" key="3">
    <source>
        <dbReference type="Proteomes" id="UP000030341"/>
    </source>
</evidence>
<accession>A0A0A7EFL0</accession>
<protein>
    <recommendedName>
        <fullName evidence="4">DUF3080 domain-containing protein</fullName>
    </recommendedName>
</protein>
<feature type="chain" id="PRO_5002027946" description="DUF3080 domain-containing protein" evidence="1">
    <location>
        <begin position="29"/>
        <end position="339"/>
    </location>
</feature>
<dbReference type="Proteomes" id="UP000030341">
    <property type="component" value="Chromosome 1"/>
</dbReference>
<dbReference type="InterPro" id="IPR021431">
    <property type="entry name" value="DUF3080"/>
</dbReference>
<organism evidence="2 3">
    <name type="scientific">Pseudoalteromonas piratica</name>
    <dbReference type="NCBI Taxonomy" id="1348114"/>
    <lineage>
        <taxon>Bacteria</taxon>
        <taxon>Pseudomonadati</taxon>
        <taxon>Pseudomonadota</taxon>
        <taxon>Gammaproteobacteria</taxon>
        <taxon>Alteromonadales</taxon>
        <taxon>Pseudoalteromonadaceae</taxon>
        <taxon>Pseudoalteromonas</taxon>
    </lineage>
</organism>
<dbReference type="KEGG" id="pseo:OM33_10040"/>
<dbReference type="RefSeq" id="WP_038641347.1">
    <property type="nucleotide sequence ID" value="NZ_CP009888.1"/>
</dbReference>